<dbReference type="AlphaFoldDB" id="A0A0C9XAJ1"/>
<dbReference type="HOGENOM" id="CLU_073388_0_0_1"/>
<sequence length="286" mass="31037">MNQDRPFETPEVLPLAATFTPTTLLVASLSVAVLFLALLFFFNKTKSGSRKNALLLVGPPDAGKTAIFSKLAYSQYLPTHTSLQTNQSIFSLFNKKQTMIIDVPGHPRLRDQFQEHLVDSKAIAFVVDSSTVSRNAPVVAEHLHSILHALTSLPPSQKLPSLLILAHKADLLKTSSSASAAPSTTLAINRVKTILERELEKRRSSQAGGVGVEGLGAEGERSEMGGLECGEGGTFKFEEWEGGEVIFLGTSVRPQISSQREKGVINEKSESEDGLEGLEVWLEENI</sequence>
<dbReference type="GO" id="GO:0005525">
    <property type="term" value="F:GTP binding"/>
    <property type="evidence" value="ECO:0007669"/>
    <property type="project" value="UniProtKB-KW"/>
</dbReference>
<reference evidence="13 14" key="1">
    <citation type="submission" date="2014-04" db="EMBL/GenBank/DDBJ databases">
        <authorList>
            <consortium name="DOE Joint Genome Institute"/>
            <person name="Kuo A."/>
            <person name="Kohler A."/>
            <person name="Nagy L.G."/>
            <person name="Floudas D."/>
            <person name="Copeland A."/>
            <person name="Barry K.W."/>
            <person name="Cichocki N."/>
            <person name="Veneault-Fourrey C."/>
            <person name="LaButti K."/>
            <person name="Lindquist E.A."/>
            <person name="Lipzen A."/>
            <person name="Lundell T."/>
            <person name="Morin E."/>
            <person name="Murat C."/>
            <person name="Sun H."/>
            <person name="Tunlid A."/>
            <person name="Henrissat B."/>
            <person name="Grigoriev I.V."/>
            <person name="Hibbett D.S."/>
            <person name="Martin F."/>
            <person name="Nordberg H.P."/>
            <person name="Cantor M.N."/>
            <person name="Hua S.X."/>
        </authorList>
    </citation>
    <scope>NUCLEOTIDE SEQUENCE [LARGE SCALE GENOMIC DNA]</scope>
    <source>
        <strain evidence="13 14">LaAM-08-1</strain>
    </source>
</reference>
<evidence type="ECO:0000256" key="2">
    <source>
        <dbReference type="ARBA" id="ARBA00005619"/>
    </source>
</evidence>
<feature type="compositionally biased region" description="Gly residues" evidence="11">
    <location>
        <begin position="208"/>
        <end position="217"/>
    </location>
</feature>
<evidence type="ECO:0000256" key="4">
    <source>
        <dbReference type="ARBA" id="ARBA00022692"/>
    </source>
</evidence>
<keyword evidence="9 12" id="KW-0472">Membrane</keyword>
<keyword evidence="14" id="KW-1185">Reference proteome</keyword>
<reference evidence="14" key="2">
    <citation type="submission" date="2015-01" db="EMBL/GenBank/DDBJ databases">
        <title>Evolutionary Origins and Diversification of the Mycorrhizal Mutualists.</title>
        <authorList>
            <consortium name="DOE Joint Genome Institute"/>
            <consortium name="Mycorrhizal Genomics Consortium"/>
            <person name="Kohler A."/>
            <person name="Kuo A."/>
            <person name="Nagy L.G."/>
            <person name="Floudas D."/>
            <person name="Copeland A."/>
            <person name="Barry K.W."/>
            <person name="Cichocki N."/>
            <person name="Veneault-Fourrey C."/>
            <person name="LaButti K."/>
            <person name="Lindquist E.A."/>
            <person name="Lipzen A."/>
            <person name="Lundell T."/>
            <person name="Morin E."/>
            <person name="Murat C."/>
            <person name="Riley R."/>
            <person name="Ohm R."/>
            <person name="Sun H."/>
            <person name="Tunlid A."/>
            <person name="Henrissat B."/>
            <person name="Grigoriev I.V."/>
            <person name="Hibbett D.S."/>
            <person name="Martin F."/>
        </authorList>
    </citation>
    <scope>NUCLEOTIDE SEQUENCE [LARGE SCALE GENOMIC DNA]</scope>
    <source>
        <strain evidence="14">LaAM-08-1</strain>
    </source>
</reference>
<gene>
    <name evidence="13" type="ORF">K443DRAFT_683563</name>
</gene>
<dbReference type="InterPro" id="IPR019009">
    <property type="entry name" value="SRP_receptor_beta_su"/>
</dbReference>
<organism evidence="13 14">
    <name type="scientific">Laccaria amethystina LaAM-08-1</name>
    <dbReference type="NCBI Taxonomy" id="1095629"/>
    <lineage>
        <taxon>Eukaryota</taxon>
        <taxon>Fungi</taxon>
        <taxon>Dikarya</taxon>
        <taxon>Basidiomycota</taxon>
        <taxon>Agaricomycotina</taxon>
        <taxon>Agaricomycetes</taxon>
        <taxon>Agaricomycetidae</taxon>
        <taxon>Agaricales</taxon>
        <taxon>Agaricineae</taxon>
        <taxon>Hydnangiaceae</taxon>
        <taxon>Laccaria</taxon>
    </lineage>
</organism>
<evidence type="ECO:0000256" key="8">
    <source>
        <dbReference type="ARBA" id="ARBA00023134"/>
    </source>
</evidence>
<evidence type="ECO:0000256" key="10">
    <source>
        <dbReference type="ARBA" id="ARBA00023170"/>
    </source>
</evidence>
<name>A0A0C9XAJ1_9AGAR</name>
<dbReference type="STRING" id="1095629.A0A0C9XAJ1"/>
<evidence type="ECO:0000313" key="13">
    <source>
        <dbReference type="EMBL" id="KIJ94726.1"/>
    </source>
</evidence>
<dbReference type="Proteomes" id="UP000054477">
    <property type="component" value="Unassembled WGS sequence"/>
</dbReference>
<evidence type="ECO:0000256" key="3">
    <source>
        <dbReference type="ARBA" id="ARBA00020256"/>
    </source>
</evidence>
<evidence type="ECO:0000256" key="6">
    <source>
        <dbReference type="ARBA" id="ARBA00022824"/>
    </source>
</evidence>
<evidence type="ECO:0000256" key="1">
    <source>
        <dbReference type="ARBA" id="ARBA00004389"/>
    </source>
</evidence>
<dbReference type="GO" id="GO:0005789">
    <property type="term" value="C:endoplasmic reticulum membrane"/>
    <property type="evidence" value="ECO:0007669"/>
    <property type="project" value="UniProtKB-SubCell"/>
</dbReference>
<keyword evidence="5" id="KW-0547">Nucleotide-binding</keyword>
<keyword evidence="6" id="KW-0256">Endoplasmic reticulum</keyword>
<comment type="subcellular location">
    <subcellularLocation>
        <location evidence="1">Endoplasmic reticulum membrane</location>
        <topology evidence="1">Single-pass membrane protein</topology>
    </subcellularLocation>
</comment>
<keyword evidence="10" id="KW-0675">Receptor</keyword>
<evidence type="ECO:0000256" key="12">
    <source>
        <dbReference type="SAM" id="Phobius"/>
    </source>
</evidence>
<comment type="similarity">
    <text evidence="2">Belongs to the SRP receptor beta subunit family.</text>
</comment>
<evidence type="ECO:0000256" key="5">
    <source>
        <dbReference type="ARBA" id="ARBA00022741"/>
    </source>
</evidence>
<dbReference type="SUPFAM" id="SSF52540">
    <property type="entry name" value="P-loop containing nucleoside triphosphate hydrolases"/>
    <property type="match status" value="1"/>
</dbReference>
<dbReference type="Pfam" id="PF09439">
    <property type="entry name" value="SRPRB"/>
    <property type="match status" value="1"/>
</dbReference>
<feature type="region of interest" description="Disordered" evidence="11">
    <location>
        <begin position="205"/>
        <end position="228"/>
    </location>
</feature>
<evidence type="ECO:0000256" key="9">
    <source>
        <dbReference type="ARBA" id="ARBA00023136"/>
    </source>
</evidence>
<evidence type="ECO:0000256" key="7">
    <source>
        <dbReference type="ARBA" id="ARBA00022989"/>
    </source>
</evidence>
<dbReference type="InterPro" id="IPR027417">
    <property type="entry name" value="P-loop_NTPase"/>
</dbReference>
<keyword evidence="4 12" id="KW-0812">Transmembrane</keyword>
<keyword evidence="7 12" id="KW-1133">Transmembrane helix</keyword>
<dbReference type="PANTHER" id="PTHR11711">
    <property type="entry name" value="ADP RIBOSYLATION FACTOR-RELATED"/>
    <property type="match status" value="1"/>
</dbReference>
<proteinExistence type="inferred from homology"/>
<evidence type="ECO:0000256" key="11">
    <source>
        <dbReference type="SAM" id="MobiDB-lite"/>
    </source>
</evidence>
<dbReference type="InterPro" id="IPR024156">
    <property type="entry name" value="Small_GTPase_ARF"/>
</dbReference>
<feature type="transmembrane region" description="Helical" evidence="12">
    <location>
        <begin position="12"/>
        <end position="42"/>
    </location>
</feature>
<dbReference type="EMBL" id="KN838781">
    <property type="protein sequence ID" value="KIJ94726.1"/>
    <property type="molecule type" value="Genomic_DNA"/>
</dbReference>
<keyword evidence="8" id="KW-0342">GTP-binding</keyword>
<accession>A0A0C9XAJ1</accession>
<dbReference type="OrthoDB" id="41266at2759"/>
<evidence type="ECO:0000313" key="14">
    <source>
        <dbReference type="Proteomes" id="UP000054477"/>
    </source>
</evidence>
<dbReference type="Gene3D" id="3.40.50.300">
    <property type="entry name" value="P-loop containing nucleotide triphosphate hydrolases"/>
    <property type="match status" value="1"/>
</dbReference>
<protein>
    <recommendedName>
        <fullName evidence="3">Signal recognition particle receptor subunit beta</fullName>
    </recommendedName>
</protein>